<dbReference type="GO" id="GO:0008198">
    <property type="term" value="F:ferrous iron binding"/>
    <property type="evidence" value="ECO:0007669"/>
    <property type="project" value="InterPro"/>
</dbReference>
<dbReference type="EMBL" id="QFZK01000004">
    <property type="protein sequence ID" value="RFO97193.1"/>
    <property type="molecule type" value="Genomic_DNA"/>
</dbReference>
<dbReference type="Pfam" id="PF02900">
    <property type="entry name" value="LigB"/>
    <property type="match status" value="1"/>
</dbReference>
<dbReference type="PANTHER" id="PTHR30096:SF0">
    <property type="entry name" value="4,5-DOPA DIOXYGENASE EXTRADIOL-LIKE PROTEIN"/>
    <property type="match status" value="1"/>
</dbReference>
<gene>
    <name evidence="7" type="ORF">DIC66_08615</name>
</gene>
<evidence type="ECO:0000313" key="8">
    <source>
        <dbReference type="Proteomes" id="UP000260665"/>
    </source>
</evidence>
<evidence type="ECO:0000256" key="1">
    <source>
        <dbReference type="ARBA" id="ARBA00001947"/>
    </source>
</evidence>
<evidence type="ECO:0000259" key="6">
    <source>
        <dbReference type="Pfam" id="PF02900"/>
    </source>
</evidence>
<comment type="cofactor">
    <cofactor evidence="1">
        <name>Zn(2+)</name>
        <dbReference type="ChEBI" id="CHEBI:29105"/>
    </cofactor>
</comment>
<comment type="similarity">
    <text evidence="2">Belongs to the DODA-type extradiol aromatic ring-opening dioxygenase family.</text>
</comment>
<dbReference type="CDD" id="cd07363">
    <property type="entry name" value="45_DOPA_Dioxygenase"/>
    <property type="match status" value="1"/>
</dbReference>
<evidence type="ECO:0000313" key="7">
    <source>
        <dbReference type="EMBL" id="RFO97193.1"/>
    </source>
</evidence>
<feature type="domain" description="Extradiol ring-cleavage dioxygenase class III enzyme subunit B" evidence="6">
    <location>
        <begin position="39"/>
        <end position="236"/>
    </location>
</feature>
<keyword evidence="7" id="KW-0223">Dioxygenase</keyword>
<dbReference type="PIRSF" id="PIRSF006157">
    <property type="entry name" value="Doxgns_DODA"/>
    <property type="match status" value="1"/>
</dbReference>
<sequence>MTTHTTTPLLFISHGAPTFAIEPGKLGPQLNALGSELGDVRAVLVVSPHWQTRGVAVSTTAAPETIYDFGGFSSRLYDLTYPAAGAPDVALEAVKLLLEAGFQTEVDSRRGLDHGAWVPLYHLLPQAQIPVFQVSLPYDLNTQTALQLGRALAPLRAQGVLIVASGSMTHNLREFRGGATQPASYVLEFSNWVRSAVLAHAVGPMLQYRSEAPHAERAHPTEEHFLPLLVAMGAQLEGETARLIDGGVEYGMLSMDSFVWGQPQAATTLQ</sequence>
<accession>A0A3E1RD38</accession>
<dbReference type="InterPro" id="IPR004183">
    <property type="entry name" value="Xdiol_dOase_suB"/>
</dbReference>
<reference evidence="7 8" key="1">
    <citation type="submission" date="2018-05" db="EMBL/GenBank/DDBJ databases">
        <title>Rhodoferax soyangensis sp.nov., isolated from an oligotrophic freshwater lake.</title>
        <authorList>
            <person name="Park M."/>
        </authorList>
    </citation>
    <scope>NUCLEOTIDE SEQUENCE [LARGE SCALE GENOMIC DNA]</scope>
    <source>
        <strain evidence="7 8">IMCC26218</strain>
    </source>
</reference>
<evidence type="ECO:0000256" key="5">
    <source>
        <dbReference type="ARBA" id="ARBA00023002"/>
    </source>
</evidence>
<organism evidence="7 8">
    <name type="scientific">Rhodoferax lacus</name>
    <dbReference type="NCBI Taxonomy" id="2184758"/>
    <lineage>
        <taxon>Bacteria</taxon>
        <taxon>Pseudomonadati</taxon>
        <taxon>Pseudomonadota</taxon>
        <taxon>Betaproteobacteria</taxon>
        <taxon>Burkholderiales</taxon>
        <taxon>Comamonadaceae</taxon>
        <taxon>Rhodoferax</taxon>
    </lineage>
</organism>
<dbReference type="PANTHER" id="PTHR30096">
    <property type="entry name" value="4,5-DOPA DIOXYGENASE EXTRADIOL-LIKE PROTEIN"/>
    <property type="match status" value="1"/>
</dbReference>
<comment type="caution">
    <text evidence="7">The sequence shown here is derived from an EMBL/GenBank/DDBJ whole genome shotgun (WGS) entry which is preliminary data.</text>
</comment>
<proteinExistence type="inferred from homology"/>
<evidence type="ECO:0000256" key="4">
    <source>
        <dbReference type="ARBA" id="ARBA00022833"/>
    </source>
</evidence>
<evidence type="ECO:0000256" key="2">
    <source>
        <dbReference type="ARBA" id="ARBA00007581"/>
    </source>
</evidence>
<dbReference type="Proteomes" id="UP000260665">
    <property type="component" value="Unassembled WGS sequence"/>
</dbReference>
<keyword evidence="4" id="KW-0862">Zinc</keyword>
<evidence type="ECO:0000256" key="3">
    <source>
        <dbReference type="ARBA" id="ARBA00022723"/>
    </source>
</evidence>
<dbReference type="RefSeq" id="WP_117176137.1">
    <property type="nucleotide sequence ID" value="NZ_QFZK01000004.1"/>
</dbReference>
<keyword evidence="3" id="KW-0479">Metal-binding</keyword>
<dbReference type="OrthoDB" id="9790889at2"/>
<keyword evidence="8" id="KW-1185">Reference proteome</keyword>
<dbReference type="SUPFAM" id="SSF53213">
    <property type="entry name" value="LigB-like"/>
    <property type="match status" value="1"/>
</dbReference>
<protein>
    <submittedName>
        <fullName evidence="7">Dioxygenase</fullName>
    </submittedName>
</protein>
<dbReference type="AlphaFoldDB" id="A0A3E1RD38"/>
<dbReference type="GO" id="GO:0008270">
    <property type="term" value="F:zinc ion binding"/>
    <property type="evidence" value="ECO:0007669"/>
    <property type="project" value="InterPro"/>
</dbReference>
<dbReference type="Gene3D" id="3.40.830.10">
    <property type="entry name" value="LigB-like"/>
    <property type="match status" value="1"/>
</dbReference>
<dbReference type="InterPro" id="IPR014436">
    <property type="entry name" value="Extradiol_dOase_DODA"/>
</dbReference>
<name>A0A3E1RD38_9BURK</name>
<dbReference type="GO" id="GO:0016702">
    <property type="term" value="F:oxidoreductase activity, acting on single donors with incorporation of molecular oxygen, incorporation of two atoms of oxygen"/>
    <property type="evidence" value="ECO:0007669"/>
    <property type="project" value="UniProtKB-ARBA"/>
</dbReference>
<keyword evidence="5" id="KW-0560">Oxidoreductase</keyword>